<protein>
    <submittedName>
        <fullName evidence="2">Alpha/beta-hydrolase</fullName>
    </submittedName>
</protein>
<dbReference type="Proteomes" id="UP000235786">
    <property type="component" value="Unassembled WGS sequence"/>
</dbReference>
<evidence type="ECO:0000256" key="1">
    <source>
        <dbReference type="ARBA" id="ARBA00022801"/>
    </source>
</evidence>
<organism evidence="2 3">
    <name type="scientific">Hyaloscypha variabilis (strain UAMH 11265 / GT02V1 / F)</name>
    <name type="common">Meliniomyces variabilis</name>
    <dbReference type="NCBI Taxonomy" id="1149755"/>
    <lineage>
        <taxon>Eukaryota</taxon>
        <taxon>Fungi</taxon>
        <taxon>Dikarya</taxon>
        <taxon>Ascomycota</taxon>
        <taxon>Pezizomycotina</taxon>
        <taxon>Leotiomycetes</taxon>
        <taxon>Helotiales</taxon>
        <taxon>Hyaloscyphaceae</taxon>
        <taxon>Hyaloscypha</taxon>
        <taxon>Hyaloscypha variabilis</taxon>
    </lineage>
</organism>
<gene>
    <name evidence="2" type="ORF">L207DRAFT_422313</name>
</gene>
<keyword evidence="1 2" id="KW-0378">Hydrolase</keyword>
<dbReference type="SUPFAM" id="SSF53474">
    <property type="entry name" value="alpha/beta-Hydrolases"/>
    <property type="match status" value="1"/>
</dbReference>
<dbReference type="GO" id="GO:0016787">
    <property type="term" value="F:hydrolase activity"/>
    <property type="evidence" value="ECO:0007669"/>
    <property type="project" value="UniProtKB-KW"/>
</dbReference>
<accession>A0A2J6RWX1</accession>
<sequence>DPESWHAAWKEQAERAEKIADEAAIRGLRPLAKSAYLRSSNYYRAAAYLFFNDDLRVVPLCEKSVQTFERAASMMNGEVLTVDIPYENGHSLPGFLYLPPKHEQRPCGTPILVYVPGLDSTKEELHYLFGETGLALGYAVLCFKGPGQGLLLKKHGLHLRPDFEVVTGLALDYVEKLSVSRPELQLDLNRIAIAGAVTSGYYALRSATDRRIKACIAIDPFYSLWELATSRVPKVFFDLWDSGWIADWFVDWSTNFHANNSFPARWETTTGKAGMGVDTPSAMLRRFKEFSLDNSKEGKILDRVHCLVLLTGSSAGGEVYSTAEAGALKIYNGLSQVAEADKETWIPDNASDGGLTAHVGAWPLLAQKCFEFLDKHFDVKRNEV</sequence>
<keyword evidence="3" id="KW-1185">Reference proteome</keyword>
<dbReference type="STRING" id="1149755.A0A2J6RWX1"/>
<dbReference type="Gene3D" id="3.40.50.1820">
    <property type="entry name" value="alpha/beta hydrolase"/>
    <property type="match status" value="1"/>
</dbReference>
<dbReference type="AlphaFoldDB" id="A0A2J6RWX1"/>
<dbReference type="PANTHER" id="PTHR22946:SF13">
    <property type="entry name" value="ALPHA_BETA HYDROLASE PSOB"/>
    <property type="match status" value="1"/>
</dbReference>
<dbReference type="InterPro" id="IPR050261">
    <property type="entry name" value="FrsA_esterase"/>
</dbReference>
<evidence type="ECO:0000313" key="3">
    <source>
        <dbReference type="Proteomes" id="UP000235786"/>
    </source>
</evidence>
<feature type="non-terminal residue" evidence="2">
    <location>
        <position position="1"/>
    </location>
</feature>
<dbReference type="OrthoDB" id="249703at2759"/>
<dbReference type="Pfam" id="PF06500">
    <property type="entry name" value="FrsA-like"/>
    <property type="match status" value="1"/>
</dbReference>
<name>A0A2J6RWX1_HYAVF</name>
<dbReference type="PANTHER" id="PTHR22946">
    <property type="entry name" value="DIENELACTONE HYDROLASE DOMAIN-CONTAINING PROTEIN-RELATED"/>
    <property type="match status" value="1"/>
</dbReference>
<dbReference type="InterPro" id="IPR029058">
    <property type="entry name" value="AB_hydrolase_fold"/>
</dbReference>
<dbReference type="InterPro" id="IPR010520">
    <property type="entry name" value="FrsA-like"/>
</dbReference>
<dbReference type="EMBL" id="KZ613942">
    <property type="protein sequence ID" value="PMD43015.1"/>
    <property type="molecule type" value="Genomic_DNA"/>
</dbReference>
<reference evidence="2 3" key="1">
    <citation type="submission" date="2016-04" db="EMBL/GenBank/DDBJ databases">
        <title>A degradative enzymes factory behind the ericoid mycorrhizal symbiosis.</title>
        <authorList>
            <consortium name="DOE Joint Genome Institute"/>
            <person name="Martino E."/>
            <person name="Morin E."/>
            <person name="Grelet G."/>
            <person name="Kuo A."/>
            <person name="Kohler A."/>
            <person name="Daghino S."/>
            <person name="Barry K."/>
            <person name="Choi C."/>
            <person name="Cichocki N."/>
            <person name="Clum A."/>
            <person name="Copeland A."/>
            <person name="Hainaut M."/>
            <person name="Haridas S."/>
            <person name="Labutti K."/>
            <person name="Lindquist E."/>
            <person name="Lipzen A."/>
            <person name="Khouja H.-R."/>
            <person name="Murat C."/>
            <person name="Ohm R."/>
            <person name="Olson A."/>
            <person name="Spatafora J."/>
            <person name="Veneault-Fourrey C."/>
            <person name="Henrissat B."/>
            <person name="Grigoriev I."/>
            <person name="Martin F."/>
            <person name="Perotto S."/>
        </authorList>
    </citation>
    <scope>NUCLEOTIDE SEQUENCE [LARGE SCALE GENOMIC DNA]</scope>
    <source>
        <strain evidence="2 3">F</strain>
    </source>
</reference>
<dbReference type="Gene3D" id="1.20.1440.110">
    <property type="entry name" value="acylaminoacyl peptidase"/>
    <property type="match status" value="1"/>
</dbReference>
<evidence type="ECO:0000313" key="2">
    <source>
        <dbReference type="EMBL" id="PMD43015.1"/>
    </source>
</evidence>
<proteinExistence type="predicted"/>